<protein>
    <submittedName>
        <fullName evidence="14">Dihydroorotate oxidase B, electron transfer subunit</fullName>
    </submittedName>
</protein>
<evidence type="ECO:0000256" key="10">
    <source>
        <dbReference type="ARBA" id="ARBA00034078"/>
    </source>
</evidence>
<keyword evidence="5 12" id="KW-0479">Metal-binding</keyword>
<comment type="cofactor">
    <cofactor evidence="12">
        <name>[2Fe-2S] cluster</name>
        <dbReference type="ChEBI" id="CHEBI:190135"/>
    </cofactor>
    <text evidence="12">Binds 1 [2Fe-2S] cluster per subunit.</text>
</comment>
<sequence>MERTHRRTLFVEETEILFRNAFEGGQIMLRIHAPRIARTAAPGMFLHVRCDPGLPMRRPFSILEADPDTGCLAILFKVIGKGTQLLAAKGVGDTINVIGPIGVPFRPWENRPRALLLGGGIGMPPLIFLAARLRMQPSFEPLLLLGSEIPFPVETRPARIPIPGIPGDATGAMSLMEDFGIPSRLASGQGYPGCFHGFVTDLARIWLEARPSNARGEIALYACGPSAMLRASANLAREYGLPCQVSLEEFMACGVGACVGCAVPVITNEGSAMRRVCVDGPVFDAREIFQEDPSPCSRIP</sequence>
<evidence type="ECO:0000256" key="7">
    <source>
        <dbReference type="ARBA" id="ARBA00022982"/>
    </source>
</evidence>
<dbReference type="GO" id="GO:0046872">
    <property type="term" value="F:metal ion binding"/>
    <property type="evidence" value="ECO:0007669"/>
    <property type="project" value="UniProtKB-KW"/>
</dbReference>
<evidence type="ECO:0000259" key="13">
    <source>
        <dbReference type="PROSITE" id="PS51384"/>
    </source>
</evidence>
<gene>
    <name evidence="14" type="ORF">BECKSD772D_GA0070982_101815</name>
</gene>
<feature type="binding site" evidence="11">
    <location>
        <begin position="58"/>
        <end position="61"/>
    </location>
    <ligand>
        <name>FAD</name>
        <dbReference type="ChEBI" id="CHEBI:57692"/>
    </ligand>
</feature>
<dbReference type="InterPro" id="IPR017927">
    <property type="entry name" value="FAD-bd_FR_type"/>
</dbReference>
<dbReference type="Gene3D" id="2.10.240.10">
    <property type="entry name" value="Dihydroorotate dehydrogenase, electron transfer subunit"/>
    <property type="match status" value="1"/>
</dbReference>
<comment type="cofactor">
    <cofactor evidence="10">
        <name>[2Fe-2S] cluster</name>
        <dbReference type="ChEBI" id="CHEBI:190135"/>
    </cofactor>
</comment>
<feature type="binding site" evidence="11">
    <location>
        <begin position="82"/>
        <end position="83"/>
    </location>
    <ligand>
        <name>FAD</name>
        <dbReference type="ChEBI" id="CHEBI:57692"/>
    </ligand>
</feature>
<dbReference type="InterPro" id="IPR037117">
    <property type="entry name" value="Dihydroorotate_DH_ele_sf"/>
</dbReference>
<dbReference type="GO" id="GO:0050660">
    <property type="term" value="F:flavin adenine dinucleotide binding"/>
    <property type="evidence" value="ECO:0007669"/>
    <property type="project" value="InterPro"/>
</dbReference>
<dbReference type="GO" id="GO:0051537">
    <property type="term" value="F:2 iron, 2 sulfur cluster binding"/>
    <property type="evidence" value="ECO:0007669"/>
    <property type="project" value="UniProtKB-KW"/>
</dbReference>
<dbReference type="Gene3D" id="2.40.30.10">
    <property type="entry name" value="Translation factors"/>
    <property type="match status" value="1"/>
</dbReference>
<feature type="binding site" evidence="12">
    <location>
        <position position="261"/>
    </location>
    <ligand>
        <name>[2Fe-2S] cluster</name>
        <dbReference type="ChEBI" id="CHEBI:190135"/>
    </ligand>
</feature>
<evidence type="ECO:0000256" key="3">
    <source>
        <dbReference type="ARBA" id="ARBA00022630"/>
    </source>
</evidence>
<dbReference type="AlphaFoldDB" id="A0A451BJV9"/>
<evidence type="ECO:0000256" key="6">
    <source>
        <dbReference type="ARBA" id="ARBA00022827"/>
    </source>
</evidence>
<dbReference type="PIRSF" id="PIRSF006816">
    <property type="entry name" value="Cyc3_hyd_g"/>
    <property type="match status" value="1"/>
</dbReference>
<keyword evidence="4 12" id="KW-0001">2Fe-2S</keyword>
<keyword evidence="9 12" id="KW-0411">Iron-sulfur</keyword>
<organism evidence="14">
    <name type="scientific">Candidatus Kentrum sp. SD</name>
    <dbReference type="NCBI Taxonomy" id="2126332"/>
    <lineage>
        <taxon>Bacteria</taxon>
        <taxon>Pseudomonadati</taxon>
        <taxon>Pseudomonadota</taxon>
        <taxon>Gammaproteobacteria</taxon>
        <taxon>Candidatus Kentrum</taxon>
    </lineage>
</organism>
<evidence type="ECO:0000256" key="9">
    <source>
        <dbReference type="ARBA" id="ARBA00023014"/>
    </source>
</evidence>
<evidence type="ECO:0000256" key="11">
    <source>
        <dbReference type="PIRSR" id="PIRSR006816-1"/>
    </source>
</evidence>
<evidence type="ECO:0000256" key="2">
    <source>
        <dbReference type="ARBA" id="ARBA00022448"/>
    </source>
</evidence>
<dbReference type="CDD" id="cd06218">
    <property type="entry name" value="DHOD_e_trans"/>
    <property type="match status" value="1"/>
</dbReference>
<evidence type="ECO:0000256" key="4">
    <source>
        <dbReference type="ARBA" id="ARBA00022714"/>
    </source>
</evidence>
<dbReference type="InterPro" id="IPR019480">
    <property type="entry name" value="Dihydroorotate_DH_Fe-S-bd"/>
</dbReference>
<proteinExistence type="inferred from homology"/>
<keyword evidence="6 11" id="KW-0274">FAD</keyword>
<keyword evidence="7" id="KW-0249">Electron transport</keyword>
<evidence type="ECO:0000256" key="1">
    <source>
        <dbReference type="ARBA" id="ARBA00006422"/>
    </source>
</evidence>
<dbReference type="PROSITE" id="PS51384">
    <property type="entry name" value="FAD_FR"/>
    <property type="match status" value="1"/>
</dbReference>
<dbReference type="Pfam" id="PF10418">
    <property type="entry name" value="DHODB_Fe-S_bind"/>
    <property type="match status" value="1"/>
</dbReference>
<accession>A0A451BJV9</accession>
<feature type="binding site" evidence="12">
    <location>
        <position position="258"/>
    </location>
    <ligand>
        <name>[2Fe-2S] cluster</name>
        <dbReference type="ChEBI" id="CHEBI:190135"/>
    </ligand>
</feature>
<evidence type="ECO:0000256" key="12">
    <source>
        <dbReference type="PIRSR" id="PIRSR006816-2"/>
    </source>
</evidence>
<evidence type="ECO:0000256" key="5">
    <source>
        <dbReference type="ARBA" id="ARBA00022723"/>
    </source>
</evidence>
<feature type="domain" description="FAD-binding FR-type" evidence="13">
    <location>
        <begin position="4"/>
        <end position="107"/>
    </location>
</feature>
<feature type="binding site" evidence="12">
    <location>
        <position position="277"/>
    </location>
    <ligand>
        <name>[2Fe-2S] cluster</name>
        <dbReference type="ChEBI" id="CHEBI:190135"/>
    </ligand>
</feature>
<dbReference type="EMBL" id="CAADHB010000018">
    <property type="protein sequence ID" value="VFK78570.1"/>
    <property type="molecule type" value="Genomic_DNA"/>
</dbReference>
<evidence type="ECO:0000256" key="8">
    <source>
        <dbReference type="ARBA" id="ARBA00023004"/>
    </source>
</evidence>
<dbReference type="InterPro" id="IPR050353">
    <property type="entry name" value="PyrK_electron_transfer"/>
</dbReference>
<name>A0A451BJV9_9GAMM</name>
<comment type="cofactor">
    <cofactor evidence="11">
        <name>FAD</name>
        <dbReference type="ChEBI" id="CHEBI:57692"/>
    </cofactor>
    <text evidence="11">Binds 1 FAD per subunit.</text>
</comment>
<feature type="binding site" evidence="12">
    <location>
        <position position="253"/>
    </location>
    <ligand>
        <name>[2Fe-2S] cluster</name>
        <dbReference type="ChEBI" id="CHEBI:190135"/>
    </ligand>
</feature>
<evidence type="ECO:0000313" key="14">
    <source>
        <dbReference type="EMBL" id="VFK78570.1"/>
    </source>
</evidence>
<keyword evidence="3 11" id="KW-0285">Flavoprotein</keyword>
<dbReference type="InterPro" id="IPR039261">
    <property type="entry name" value="FNR_nucleotide-bd"/>
</dbReference>
<comment type="similarity">
    <text evidence="1">Belongs to the PyrK family.</text>
</comment>
<dbReference type="SUPFAM" id="SSF63380">
    <property type="entry name" value="Riboflavin synthase domain-like"/>
    <property type="match status" value="1"/>
</dbReference>
<dbReference type="InterPro" id="IPR012165">
    <property type="entry name" value="Cyt_c3_hydrogenase_gsu"/>
</dbReference>
<reference evidence="14" key="1">
    <citation type="submission" date="2019-02" db="EMBL/GenBank/DDBJ databases">
        <authorList>
            <person name="Gruber-Vodicka R. H."/>
            <person name="Seah K. B. B."/>
        </authorList>
    </citation>
    <scope>NUCLEOTIDE SEQUENCE</scope>
    <source>
        <strain evidence="14">BECK_S127</strain>
    </source>
</reference>
<keyword evidence="8 12" id="KW-0408">Iron</keyword>
<dbReference type="Gene3D" id="3.40.50.80">
    <property type="entry name" value="Nucleotide-binding domain of ferredoxin-NADP reductase (FNR) module"/>
    <property type="match status" value="1"/>
</dbReference>
<dbReference type="InterPro" id="IPR017938">
    <property type="entry name" value="Riboflavin_synthase-like_b-brl"/>
</dbReference>
<dbReference type="GO" id="GO:0016491">
    <property type="term" value="F:oxidoreductase activity"/>
    <property type="evidence" value="ECO:0007669"/>
    <property type="project" value="InterPro"/>
</dbReference>
<dbReference type="GO" id="GO:0006221">
    <property type="term" value="P:pyrimidine nucleotide biosynthetic process"/>
    <property type="evidence" value="ECO:0007669"/>
    <property type="project" value="InterPro"/>
</dbReference>
<keyword evidence="2" id="KW-0813">Transport</keyword>
<dbReference type="PANTHER" id="PTHR43513">
    <property type="entry name" value="DIHYDROOROTATE DEHYDROGENASE B (NAD(+)), ELECTRON TRANSFER SUBUNIT"/>
    <property type="match status" value="1"/>
</dbReference>
<dbReference type="PANTHER" id="PTHR43513:SF3">
    <property type="entry name" value="DIHYDROOROTATE DEHYDROGENASE B (NAD(+)), ELECTRON TRANSFER SUBUNIT-RELATED"/>
    <property type="match status" value="1"/>
</dbReference>
<dbReference type="SUPFAM" id="SSF52343">
    <property type="entry name" value="Ferredoxin reductase-like, C-terminal NADP-linked domain"/>
    <property type="match status" value="1"/>
</dbReference>